<dbReference type="Pfam" id="PF01607">
    <property type="entry name" value="CBM_14"/>
    <property type="match status" value="2"/>
</dbReference>
<dbReference type="SMART" id="SM00494">
    <property type="entry name" value="ChtBD2"/>
    <property type="match status" value="3"/>
</dbReference>
<feature type="domain" description="Chitin-binding type-2" evidence="2">
    <location>
        <begin position="21"/>
        <end position="86"/>
    </location>
</feature>
<evidence type="ECO:0000256" key="1">
    <source>
        <dbReference type="SAM" id="SignalP"/>
    </source>
</evidence>
<dbReference type="InterPro" id="IPR036508">
    <property type="entry name" value="Chitin-bd_dom_sf"/>
</dbReference>
<organism evidence="3 4">
    <name type="scientific">Mya arenaria</name>
    <name type="common">Soft-shell clam</name>
    <dbReference type="NCBI Taxonomy" id="6604"/>
    <lineage>
        <taxon>Eukaryota</taxon>
        <taxon>Metazoa</taxon>
        <taxon>Spiralia</taxon>
        <taxon>Lophotrochozoa</taxon>
        <taxon>Mollusca</taxon>
        <taxon>Bivalvia</taxon>
        <taxon>Autobranchia</taxon>
        <taxon>Heteroconchia</taxon>
        <taxon>Euheterodonta</taxon>
        <taxon>Imparidentia</taxon>
        <taxon>Neoheterodontei</taxon>
        <taxon>Myida</taxon>
        <taxon>Myoidea</taxon>
        <taxon>Myidae</taxon>
        <taxon>Mya</taxon>
    </lineage>
</organism>
<protein>
    <submittedName>
        <fullName evidence="3">PIF-like protein</fullName>
    </submittedName>
</protein>
<keyword evidence="1" id="KW-0732">Signal</keyword>
<feature type="signal peptide" evidence="1">
    <location>
        <begin position="1"/>
        <end position="17"/>
    </location>
</feature>
<name>A0ABY7EP74_MYAAR</name>
<dbReference type="PROSITE" id="PS50940">
    <property type="entry name" value="CHIT_BIND_II"/>
    <property type="match status" value="1"/>
</dbReference>
<reference evidence="3" key="1">
    <citation type="submission" date="2022-11" db="EMBL/GenBank/DDBJ databases">
        <title>Centuries of genome instability and evolution in soft-shell clam transmissible cancer (bioRxiv).</title>
        <authorList>
            <person name="Hart S.F.M."/>
            <person name="Yonemitsu M.A."/>
            <person name="Giersch R.M."/>
            <person name="Beal B.F."/>
            <person name="Arriagada G."/>
            <person name="Davis B.W."/>
            <person name="Ostrander E.A."/>
            <person name="Goff S.P."/>
            <person name="Metzger M.J."/>
        </authorList>
    </citation>
    <scope>NUCLEOTIDE SEQUENCE</scope>
    <source>
        <strain evidence="3">MELC-2E11</strain>
        <tissue evidence="3">Siphon/mantle</tissue>
    </source>
</reference>
<evidence type="ECO:0000313" key="3">
    <source>
        <dbReference type="EMBL" id="WAR11797.1"/>
    </source>
</evidence>
<dbReference type="InterPro" id="IPR002557">
    <property type="entry name" value="Chitin-bd_dom"/>
</dbReference>
<proteinExistence type="predicted"/>
<evidence type="ECO:0000259" key="2">
    <source>
        <dbReference type="PROSITE" id="PS50940"/>
    </source>
</evidence>
<dbReference type="Proteomes" id="UP001164746">
    <property type="component" value="Chromosome 8"/>
</dbReference>
<feature type="chain" id="PRO_5045504827" evidence="1">
    <location>
        <begin position="18"/>
        <end position="406"/>
    </location>
</feature>
<accession>A0ABY7EP74</accession>
<dbReference type="Gene3D" id="2.170.140.10">
    <property type="entry name" value="Chitin binding domain"/>
    <property type="match status" value="1"/>
</dbReference>
<evidence type="ECO:0000313" key="4">
    <source>
        <dbReference type="Proteomes" id="UP001164746"/>
    </source>
</evidence>
<sequence length="406" mass="44607">MITATFLALVGATIVSAGTYDYLCDEKNYDNYVTLYTHPKDCSKYVQCWKNALGALESDERQCGFGTYWSMTDLSCINVDQAKCGEDACLSLIDGEQRAAKGNCRGYWQCMGKKSVPMCCPPGQHYNSINGCEDNINEECTADCLGQYVAPNDTDSGNSTTTEAPILCNKEEEANSPSSYKWNVNGQSYLMKCPSGTVFVQTKCTCLGSETAPRTCEPELLLKFTNGLLDESRNQIDVQNVSVLVENGEAIFDGTTSQLVVPFYSNLDIKNTLIVRMKYTSDHTEIPDGEQRALFSNLDCNVDPSILMTENSQNVVAFVGTWVKNGTVAVPQTPLAANEIVSEKDVMYKFQNNTLSLTVDTTENDVPTLGQLKKIQCALHIGYASGMANFKGKIDEFAVYQCDPQA</sequence>
<gene>
    <name evidence="3" type="ORF">MAR_025977</name>
</gene>
<dbReference type="SUPFAM" id="SSF57625">
    <property type="entry name" value="Invertebrate chitin-binding proteins"/>
    <property type="match status" value="2"/>
</dbReference>
<dbReference type="EMBL" id="CP111019">
    <property type="protein sequence ID" value="WAR11797.1"/>
    <property type="molecule type" value="Genomic_DNA"/>
</dbReference>
<keyword evidence="4" id="KW-1185">Reference proteome</keyword>